<accession>A0A0P6WYA1</accession>
<feature type="region of interest" description="Disordered" evidence="1">
    <location>
        <begin position="1"/>
        <end position="34"/>
    </location>
</feature>
<dbReference type="RefSeq" id="WP_075064277.1">
    <property type="nucleotide sequence ID" value="NZ_LGCL01000041.1"/>
</dbReference>
<keyword evidence="4" id="KW-1185">Reference proteome</keyword>
<keyword evidence="2" id="KW-0472">Membrane</keyword>
<evidence type="ECO:0000256" key="1">
    <source>
        <dbReference type="SAM" id="MobiDB-lite"/>
    </source>
</evidence>
<comment type="caution">
    <text evidence="3">The sequence shown here is derived from an EMBL/GenBank/DDBJ whole genome shotgun (WGS) entry which is preliminary data.</text>
</comment>
<sequence length="128" mass="13973">MAKEKKPAQPKAEAVKQPKEAKPKKEKKAKAAMPQGGVRLPRSAELVLSVSKMVVLVMGVTVFGVSLFHGVDPLMIMLRVAVTVLLLGFVFYFISWMYLRDSLDAALKPLAIEEDSSETAQTTIGKEA</sequence>
<dbReference type="AlphaFoldDB" id="A0A0P6WYA1"/>
<proteinExistence type="predicted"/>
<feature type="compositionally biased region" description="Basic and acidic residues" evidence="1">
    <location>
        <begin position="1"/>
        <end position="23"/>
    </location>
</feature>
<keyword evidence="2" id="KW-1133">Transmembrane helix</keyword>
<evidence type="ECO:0000256" key="2">
    <source>
        <dbReference type="SAM" id="Phobius"/>
    </source>
</evidence>
<feature type="transmembrane region" description="Helical" evidence="2">
    <location>
        <begin position="46"/>
        <end position="68"/>
    </location>
</feature>
<dbReference type="EMBL" id="LGCL01000041">
    <property type="protein sequence ID" value="KPL71419.1"/>
    <property type="molecule type" value="Genomic_DNA"/>
</dbReference>
<feature type="transmembrane region" description="Helical" evidence="2">
    <location>
        <begin position="74"/>
        <end position="99"/>
    </location>
</feature>
<gene>
    <name evidence="3" type="ORF">ADN00_17160</name>
</gene>
<keyword evidence="2" id="KW-0812">Transmembrane</keyword>
<name>A0A0P6WYA1_9CHLR</name>
<evidence type="ECO:0000313" key="3">
    <source>
        <dbReference type="EMBL" id="KPL71419.1"/>
    </source>
</evidence>
<evidence type="ECO:0000313" key="4">
    <source>
        <dbReference type="Proteomes" id="UP000050417"/>
    </source>
</evidence>
<organism evidence="3 4">
    <name type="scientific">Ornatilinea apprima</name>
    <dbReference type="NCBI Taxonomy" id="1134406"/>
    <lineage>
        <taxon>Bacteria</taxon>
        <taxon>Bacillati</taxon>
        <taxon>Chloroflexota</taxon>
        <taxon>Anaerolineae</taxon>
        <taxon>Anaerolineales</taxon>
        <taxon>Anaerolineaceae</taxon>
        <taxon>Ornatilinea</taxon>
    </lineage>
</organism>
<dbReference type="Proteomes" id="UP000050417">
    <property type="component" value="Unassembled WGS sequence"/>
</dbReference>
<reference evidence="3 4" key="1">
    <citation type="submission" date="2015-07" db="EMBL/GenBank/DDBJ databases">
        <title>Genome sequence of Ornatilinea apprima DSM 23815.</title>
        <authorList>
            <person name="Hemp J."/>
            <person name="Ward L.M."/>
            <person name="Pace L.A."/>
            <person name="Fischer W.W."/>
        </authorList>
    </citation>
    <scope>NUCLEOTIDE SEQUENCE [LARGE SCALE GENOMIC DNA]</scope>
    <source>
        <strain evidence="3 4">P3M-1</strain>
    </source>
</reference>
<protein>
    <submittedName>
        <fullName evidence="3">Uncharacterized protein</fullName>
    </submittedName>
</protein>
<dbReference type="STRING" id="1134406.ADN00_17160"/>